<reference evidence="4" key="2">
    <citation type="submission" date="2020-12" db="EMBL/GenBank/DDBJ databases">
        <authorList>
            <person name="Kanost M."/>
        </authorList>
    </citation>
    <scope>NUCLEOTIDE SEQUENCE</scope>
</reference>
<evidence type="ECO:0000259" key="3">
    <source>
        <dbReference type="PROSITE" id="PS00624"/>
    </source>
</evidence>
<dbReference type="PANTHER" id="PTHR11552:SF154">
    <property type="entry name" value="FI04917P"/>
    <property type="match status" value="1"/>
</dbReference>
<dbReference type="SUPFAM" id="SSF54373">
    <property type="entry name" value="FAD-linked reductases, C-terminal domain"/>
    <property type="match status" value="1"/>
</dbReference>
<dbReference type="InterPro" id="IPR000172">
    <property type="entry name" value="GMC_OxRdtase_N"/>
</dbReference>
<gene>
    <name evidence="4" type="ORF">O3G_MSEX006882</name>
</gene>
<feature type="domain" description="Glucose-methanol-choline oxidoreductase N-terminal" evidence="3">
    <location>
        <begin position="403"/>
        <end position="417"/>
    </location>
</feature>
<feature type="binding site" evidence="2">
    <location>
        <position position="366"/>
    </location>
    <ligand>
        <name>FAD</name>
        <dbReference type="ChEBI" id="CHEBI:57692"/>
    </ligand>
</feature>
<dbReference type="Pfam" id="PF00732">
    <property type="entry name" value="GMC_oxred_N"/>
    <property type="match status" value="1"/>
</dbReference>
<comment type="caution">
    <text evidence="4">The sequence shown here is derived from an EMBL/GenBank/DDBJ whole genome shotgun (WGS) entry which is preliminary data.</text>
</comment>
<dbReference type="GO" id="GO:0016614">
    <property type="term" value="F:oxidoreductase activity, acting on CH-OH group of donors"/>
    <property type="evidence" value="ECO:0007669"/>
    <property type="project" value="InterPro"/>
</dbReference>
<feature type="binding site" evidence="2">
    <location>
        <position position="228"/>
    </location>
    <ligand>
        <name>FAD</name>
        <dbReference type="ChEBI" id="CHEBI:57692"/>
    </ligand>
</feature>
<evidence type="ECO:0000313" key="5">
    <source>
        <dbReference type="Proteomes" id="UP000791440"/>
    </source>
</evidence>
<dbReference type="PANTHER" id="PTHR11552">
    <property type="entry name" value="GLUCOSE-METHANOL-CHOLINE GMC OXIDOREDUCTASE"/>
    <property type="match status" value="1"/>
</dbReference>
<name>A0A921Z460_MANSE</name>
<dbReference type="InterPro" id="IPR012132">
    <property type="entry name" value="GMC_OxRdtase"/>
</dbReference>
<evidence type="ECO:0000256" key="1">
    <source>
        <dbReference type="ARBA" id="ARBA00010790"/>
    </source>
</evidence>
<evidence type="ECO:0000313" key="4">
    <source>
        <dbReference type="EMBL" id="KAG6451017.1"/>
    </source>
</evidence>
<comment type="similarity">
    <text evidence="1">Belongs to the GMC oxidoreductase family.</text>
</comment>
<protein>
    <recommendedName>
        <fullName evidence="3">Glucose-methanol-choline oxidoreductase N-terminal domain-containing protein</fullName>
    </recommendedName>
</protein>
<dbReference type="Gene3D" id="3.30.560.10">
    <property type="entry name" value="Glucose Oxidase, domain 3"/>
    <property type="match status" value="1"/>
</dbReference>
<feature type="binding site" evidence="2">
    <location>
        <begin position="236"/>
        <end position="239"/>
    </location>
    <ligand>
        <name>FAD</name>
        <dbReference type="ChEBI" id="CHEBI:57692"/>
    </ligand>
</feature>
<dbReference type="GO" id="GO:0050660">
    <property type="term" value="F:flavin adenine dinucleotide binding"/>
    <property type="evidence" value="ECO:0007669"/>
    <property type="project" value="InterPro"/>
</dbReference>
<keyword evidence="2" id="KW-0285">Flavoprotein</keyword>
<accession>A0A921Z460</accession>
<dbReference type="EMBL" id="JH668398">
    <property type="protein sequence ID" value="KAG6451017.1"/>
    <property type="molecule type" value="Genomic_DNA"/>
</dbReference>
<dbReference type="AlphaFoldDB" id="A0A921Z460"/>
<dbReference type="InterPro" id="IPR007867">
    <property type="entry name" value="GMC_OxRtase_C"/>
</dbReference>
<dbReference type="Pfam" id="PF05199">
    <property type="entry name" value="GMC_oxred_C"/>
    <property type="match status" value="1"/>
</dbReference>
<proteinExistence type="inferred from homology"/>
<evidence type="ECO:0000256" key="2">
    <source>
        <dbReference type="PIRSR" id="PIRSR000137-2"/>
    </source>
</evidence>
<keyword evidence="2" id="KW-0274">FAD</keyword>
<organism evidence="4 5">
    <name type="scientific">Manduca sexta</name>
    <name type="common">Tobacco hawkmoth</name>
    <name type="synonym">Tobacco hornworm</name>
    <dbReference type="NCBI Taxonomy" id="7130"/>
    <lineage>
        <taxon>Eukaryota</taxon>
        <taxon>Metazoa</taxon>
        <taxon>Ecdysozoa</taxon>
        <taxon>Arthropoda</taxon>
        <taxon>Hexapoda</taxon>
        <taxon>Insecta</taxon>
        <taxon>Pterygota</taxon>
        <taxon>Neoptera</taxon>
        <taxon>Endopterygota</taxon>
        <taxon>Lepidoptera</taxon>
        <taxon>Glossata</taxon>
        <taxon>Ditrysia</taxon>
        <taxon>Bombycoidea</taxon>
        <taxon>Sphingidae</taxon>
        <taxon>Sphinginae</taxon>
        <taxon>Sphingini</taxon>
        <taxon>Manduca</taxon>
    </lineage>
</organism>
<keyword evidence="5" id="KW-1185">Reference proteome</keyword>
<dbReference type="PROSITE" id="PS00624">
    <property type="entry name" value="GMC_OXRED_2"/>
    <property type="match status" value="1"/>
</dbReference>
<reference evidence="4" key="1">
    <citation type="journal article" date="2016" name="Insect Biochem. Mol. Biol.">
        <title>Multifaceted biological insights from a draft genome sequence of the tobacco hornworm moth, Manduca sexta.</title>
        <authorList>
            <person name="Kanost M.R."/>
            <person name="Arrese E.L."/>
            <person name="Cao X."/>
            <person name="Chen Y.R."/>
            <person name="Chellapilla S."/>
            <person name="Goldsmith M.R."/>
            <person name="Grosse-Wilde E."/>
            <person name="Heckel D.G."/>
            <person name="Herndon N."/>
            <person name="Jiang H."/>
            <person name="Papanicolaou A."/>
            <person name="Qu J."/>
            <person name="Soulages J.L."/>
            <person name="Vogel H."/>
            <person name="Walters J."/>
            <person name="Waterhouse R.M."/>
            <person name="Ahn S.J."/>
            <person name="Almeida F.C."/>
            <person name="An C."/>
            <person name="Aqrawi P."/>
            <person name="Bretschneider A."/>
            <person name="Bryant W.B."/>
            <person name="Bucks S."/>
            <person name="Chao H."/>
            <person name="Chevignon G."/>
            <person name="Christen J.M."/>
            <person name="Clarke D.F."/>
            <person name="Dittmer N.T."/>
            <person name="Ferguson L.C.F."/>
            <person name="Garavelou S."/>
            <person name="Gordon K.H.J."/>
            <person name="Gunaratna R.T."/>
            <person name="Han Y."/>
            <person name="Hauser F."/>
            <person name="He Y."/>
            <person name="Heidel-Fischer H."/>
            <person name="Hirsh A."/>
            <person name="Hu Y."/>
            <person name="Jiang H."/>
            <person name="Kalra D."/>
            <person name="Klinner C."/>
            <person name="Konig C."/>
            <person name="Kovar C."/>
            <person name="Kroll A.R."/>
            <person name="Kuwar S.S."/>
            <person name="Lee S.L."/>
            <person name="Lehman R."/>
            <person name="Li K."/>
            <person name="Li Z."/>
            <person name="Liang H."/>
            <person name="Lovelace S."/>
            <person name="Lu Z."/>
            <person name="Mansfield J.H."/>
            <person name="McCulloch K.J."/>
            <person name="Mathew T."/>
            <person name="Morton B."/>
            <person name="Muzny D.M."/>
            <person name="Neunemann D."/>
            <person name="Ongeri F."/>
            <person name="Pauchet Y."/>
            <person name="Pu L.L."/>
            <person name="Pyrousis I."/>
            <person name="Rao X.J."/>
            <person name="Redding A."/>
            <person name="Roesel C."/>
            <person name="Sanchez-Gracia A."/>
            <person name="Schaack S."/>
            <person name="Shukla A."/>
            <person name="Tetreau G."/>
            <person name="Wang Y."/>
            <person name="Xiong G.H."/>
            <person name="Traut W."/>
            <person name="Walsh T.K."/>
            <person name="Worley K.C."/>
            <person name="Wu D."/>
            <person name="Wu W."/>
            <person name="Wu Y.Q."/>
            <person name="Zhang X."/>
            <person name="Zou Z."/>
            <person name="Zucker H."/>
            <person name="Briscoe A.D."/>
            <person name="Burmester T."/>
            <person name="Clem R.J."/>
            <person name="Feyereisen R."/>
            <person name="Grimmelikhuijzen C.J.P."/>
            <person name="Hamodrakas S.J."/>
            <person name="Hansson B.S."/>
            <person name="Huguet E."/>
            <person name="Jermiin L.S."/>
            <person name="Lan Q."/>
            <person name="Lehman H.K."/>
            <person name="Lorenzen M."/>
            <person name="Merzendorfer H."/>
            <person name="Michalopoulos I."/>
            <person name="Morton D.B."/>
            <person name="Muthukrishnan S."/>
            <person name="Oakeshott J.G."/>
            <person name="Palmer W."/>
            <person name="Park Y."/>
            <person name="Passarelli A.L."/>
            <person name="Rozas J."/>
            <person name="Schwartz L.M."/>
            <person name="Smith W."/>
            <person name="Southgate A."/>
            <person name="Vilcinskas A."/>
            <person name="Vogt R."/>
            <person name="Wang P."/>
            <person name="Werren J."/>
            <person name="Yu X.Q."/>
            <person name="Zhou J.J."/>
            <person name="Brown S.J."/>
            <person name="Scherer S.E."/>
            <person name="Richards S."/>
            <person name="Blissard G.W."/>
        </authorList>
    </citation>
    <scope>NUCLEOTIDE SEQUENCE</scope>
</reference>
<dbReference type="PIRSF" id="PIRSF000137">
    <property type="entry name" value="Alcohol_oxidase"/>
    <property type="match status" value="1"/>
</dbReference>
<dbReference type="Proteomes" id="UP000791440">
    <property type="component" value="Unassembled WGS sequence"/>
</dbReference>
<sequence>MSQNWVPPDISEVCTEQSAPLTQCSQLGFMYLSLLAQLFGNSADRSYNPYRDYEFSDTPLGPTLEPSRSGFSINHNTQTRSHGPIGSYGYSESSFYLKPEFDFQKPYNPSFYSPSYYNYGKRFDADVAESKVSRQKKSRKKREVEEYDFIVVGAGSAGCVVANRLSEVKKWRVLLLEAGPEEPDVTSVPALAPALGRSSIDWMYRTQPEELTCRAQRGQTCQWLSGRVMGGSSATNYMVYMRGNRRDYDDWAALGNDGWSYNDVLPYFRKSENNRNIESKDTRYHGTNGPMNVERFSFADKNVNMLVESFNETGLPLVDFNGPNQIGTMITQTTTHRGRRVSTNTAFIRPIRNVRPNLTIRTNSQVTKIIIEPYTNKACGVKYIRNGIWREVRASKEVIISSGSLNTPKILMLSGIGPKNDLEELGITVIKDLEVGQNLQDHATTDAMLMALTNDTSTLLHGEELLHRIKDYHRTRSKNDPLSATGPLQLTAFFRTEFADKDKSVPDIQFHFDGRNLNEFYSDPTTYLASGVLPLSFYDSINVRPILLVPESRGYLTLNKTHPVFGQPLIYPRFFTIQKDLDTLVAALKFITKLEKTKAFRDNGVKFVRKPVKACSKYQWGTDKYFECLFISYTTTIFHPSGTCKMGPPRDSNAVVSPRLKVYGIENLRVADNSIMPTIVRGNTNAPAIMIGEKAADMIKEDWKKDINYENC</sequence>
<dbReference type="InterPro" id="IPR036188">
    <property type="entry name" value="FAD/NAD-bd_sf"/>
</dbReference>
<dbReference type="Gene3D" id="3.50.50.60">
    <property type="entry name" value="FAD/NAD(P)-binding domain"/>
    <property type="match status" value="1"/>
</dbReference>
<comment type="cofactor">
    <cofactor evidence="2">
        <name>FAD</name>
        <dbReference type="ChEBI" id="CHEBI:57692"/>
    </cofactor>
</comment>
<dbReference type="SUPFAM" id="SSF51905">
    <property type="entry name" value="FAD/NAD(P)-binding domain"/>
    <property type="match status" value="1"/>
</dbReference>